<evidence type="ECO:0000256" key="7">
    <source>
        <dbReference type="ARBA" id="ARBA00022975"/>
    </source>
</evidence>
<comment type="function">
    <text evidence="9">Catalyzes the conversion of dihydroorotate to orotate.</text>
</comment>
<accession>D5EGN2</accession>
<dbReference type="SUPFAM" id="SSF51395">
    <property type="entry name" value="FMN-linked oxidoreductases"/>
    <property type="match status" value="1"/>
</dbReference>
<dbReference type="Pfam" id="PF01180">
    <property type="entry name" value="DHO_dh"/>
    <property type="match status" value="1"/>
</dbReference>
<dbReference type="GO" id="GO:0005737">
    <property type="term" value="C:cytoplasm"/>
    <property type="evidence" value="ECO:0007669"/>
    <property type="project" value="UniProtKB-SubCell"/>
</dbReference>
<dbReference type="EMBL" id="CP001997">
    <property type="protein sequence ID" value="ADE57714.1"/>
    <property type="molecule type" value="Genomic_DNA"/>
</dbReference>
<dbReference type="InterPro" id="IPR033888">
    <property type="entry name" value="DHOD_1B"/>
</dbReference>
<feature type="binding site" evidence="9">
    <location>
        <position position="47"/>
    </location>
    <ligand>
        <name>substrate</name>
    </ligand>
</feature>
<dbReference type="InterPro" id="IPR013785">
    <property type="entry name" value="Aldolase_TIM"/>
</dbReference>
<feature type="binding site" evidence="9">
    <location>
        <position position="23"/>
    </location>
    <ligand>
        <name>FMN</name>
        <dbReference type="ChEBI" id="CHEBI:58210"/>
    </ligand>
</feature>
<dbReference type="Proteomes" id="UP000002366">
    <property type="component" value="Chromosome"/>
</dbReference>
<comment type="cofactor">
    <cofactor evidence="9">
        <name>FMN</name>
        <dbReference type="ChEBI" id="CHEBI:58210"/>
    </cofactor>
    <text evidence="9">Binds 1 FMN per subunit.</text>
</comment>
<dbReference type="eggNOG" id="COG0167">
    <property type="taxonomic scope" value="Bacteria"/>
</dbReference>
<dbReference type="OrthoDB" id="9794954at2"/>
<feature type="active site" description="Nucleophile" evidence="9">
    <location>
        <position position="133"/>
    </location>
</feature>
<dbReference type="InterPro" id="IPR005720">
    <property type="entry name" value="Dihydroorotate_DH_cat"/>
</dbReference>
<dbReference type="EC" id="1.3.-.-" evidence="9"/>
<feature type="binding site" evidence="9">
    <location>
        <position position="130"/>
    </location>
    <ligand>
        <name>FMN</name>
        <dbReference type="ChEBI" id="CHEBI:58210"/>
    </ligand>
</feature>
<dbReference type="KEGG" id="aco:Amico_1598"/>
<feature type="binding site" evidence="9">
    <location>
        <begin position="195"/>
        <end position="196"/>
    </location>
    <ligand>
        <name>substrate</name>
    </ligand>
</feature>
<gene>
    <name evidence="9" type="primary">pyrD</name>
    <name evidence="11" type="ordered locus">Amico_1598</name>
</gene>
<sequence length="311" mass="33246">MTWSRLSDTLVGIPLKTPVIIASGVWPYDADLWDKNNLDGVGAICTKAVSNKSRRGNTGVRVWETSCGLLNSIGLQNTGVHDFLQNALPVIRKGGMPFFVNVVMESIEETQETLKALAEHDDIIKGVELNISCPNVDGDGMAWGVSPESTAQAVAASRSVWQGSLLVKLTPQCHDPYGVALAAEASGADGLVVANTWLGMAIDINQCRPVFNRTFAGFSGPAVFPLALRLVWQVCEATSLPVIGCGGVSTWQDALSMILAGASAVELGTAMFVHSDMPRSICKGLDAYLEGHKIDHIRELRGRAQARKGVF</sequence>
<dbReference type="HOGENOM" id="CLU_042042_0_1_0"/>
<reference evidence="11 12" key="1">
    <citation type="journal article" date="2010" name="Stand. Genomic Sci.">
        <title>Complete genome sequence of Aminobacterium colombiense type strain (ALA-1).</title>
        <authorList>
            <person name="Chertkov O."/>
            <person name="Sikorski J."/>
            <person name="Brambilla E."/>
            <person name="Lapidus A."/>
            <person name="Copeland A."/>
            <person name="Glavina Del Rio T."/>
            <person name="Nolan M."/>
            <person name="Lucas S."/>
            <person name="Tice H."/>
            <person name="Cheng J.F."/>
            <person name="Han C."/>
            <person name="Detter J.C."/>
            <person name="Bruce D."/>
            <person name="Tapia R."/>
            <person name="Goodwin L."/>
            <person name="Pitluck S."/>
            <person name="Liolios K."/>
            <person name="Ivanova N."/>
            <person name="Mavromatis K."/>
            <person name="Ovchinnikova G."/>
            <person name="Pati A."/>
            <person name="Chen A."/>
            <person name="Palaniappan K."/>
            <person name="Land M."/>
            <person name="Hauser L."/>
            <person name="Chang Y.J."/>
            <person name="Jeffries C.D."/>
            <person name="Spring S."/>
            <person name="Rohde M."/>
            <person name="Goker M."/>
            <person name="Bristow J."/>
            <person name="Eisen J.A."/>
            <person name="Markowitz V."/>
            <person name="Hugenholtz P."/>
            <person name="Kyrpides N.C."/>
            <person name="Klenk H.P."/>
        </authorList>
    </citation>
    <scope>NUCLEOTIDE SEQUENCE [LARGE SCALE GENOMIC DNA]</scope>
    <source>
        <strain evidence="12">DSM 12261 / ALA-1</strain>
    </source>
</reference>
<feature type="binding site" evidence="9">
    <location>
        <begin position="268"/>
        <end position="269"/>
    </location>
    <ligand>
        <name>FMN</name>
        <dbReference type="ChEBI" id="CHEBI:58210"/>
    </ligand>
</feature>
<dbReference type="InterPro" id="IPR012135">
    <property type="entry name" value="Dihydroorotate_DH_1_2"/>
</dbReference>
<keyword evidence="4 9" id="KW-0963">Cytoplasm</keyword>
<dbReference type="GO" id="GO:0004152">
    <property type="term" value="F:dihydroorotate dehydrogenase activity"/>
    <property type="evidence" value="ECO:0007669"/>
    <property type="project" value="UniProtKB-UniRule"/>
</dbReference>
<evidence type="ECO:0000256" key="3">
    <source>
        <dbReference type="ARBA" id="ARBA00008008"/>
    </source>
</evidence>
<comment type="catalytic activity">
    <reaction evidence="9">
        <text>(S)-dihydroorotate + A = orotate + AH2</text>
        <dbReference type="Rhea" id="RHEA:18073"/>
        <dbReference type="ChEBI" id="CHEBI:13193"/>
        <dbReference type="ChEBI" id="CHEBI:17499"/>
        <dbReference type="ChEBI" id="CHEBI:30839"/>
        <dbReference type="ChEBI" id="CHEBI:30864"/>
    </reaction>
</comment>
<dbReference type="RefSeq" id="WP_013048977.1">
    <property type="nucleotide sequence ID" value="NC_014011.1"/>
</dbReference>
<keyword evidence="7 9" id="KW-0665">Pyrimidine biosynthesis</keyword>
<feature type="binding site" evidence="9">
    <location>
        <position position="130"/>
    </location>
    <ligand>
        <name>substrate</name>
    </ligand>
</feature>
<comment type="similarity">
    <text evidence="3 9">Belongs to the dihydroorotate dehydrogenase family. Type 1 subfamily.</text>
</comment>
<feature type="binding site" evidence="9">
    <location>
        <position position="220"/>
    </location>
    <ligand>
        <name>FMN</name>
        <dbReference type="ChEBI" id="CHEBI:58210"/>
    </ligand>
</feature>
<keyword evidence="12" id="KW-1185">Reference proteome</keyword>
<evidence type="ECO:0000256" key="4">
    <source>
        <dbReference type="ARBA" id="ARBA00022490"/>
    </source>
</evidence>
<keyword evidence="6 9" id="KW-0288">FMN</keyword>
<dbReference type="InterPro" id="IPR050074">
    <property type="entry name" value="DHO_dehydrogenase"/>
</dbReference>
<keyword evidence="5 9" id="KW-0285">Flavoprotein</keyword>
<feature type="binding site" evidence="9">
    <location>
        <position position="101"/>
    </location>
    <ligand>
        <name>FMN</name>
        <dbReference type="ChEBI" id="CHEBI:58210"/>
    </ligand>
</feature>
<dbReference type="PANTHER" id="PTHR48109">
    <property type="entry name" value="DIHYDROOROTATE DEHYDROGENASE (QUINONE), MITOCHONDRIAL-RELATED"/>
    <property type="match status" value="1"/>
</dbReference>
<feature type="binding site" evidence="9">
    <location>
        <begin position="71"/>
        <end position="75"/>
    </location>
    <ligand>
        <name>substrate</name>
    </ligand>
</feature>
<evidence type="ECO:0000256" key="1">
    <source>
        <dbReference type="ARBA" id="ARBA00004496"/>
    </source>
</evidence>
<dbReference type="AlphaFoldDB" id="D5EGN2"/>
<dbReference type="GO" id="GO:0006207">
    <property type="term" value="P:'de novo' pyrimidine nucleobase biosynthetic process"/>
    <property type="evidence" value="ECO:0007669"/>
    <property type="project" value="InterPro"/>
</dbReference>
<dbReference type="STRING" id="572547.Amico_1598"/>
<dbReference type="InterPro" id="IPR001295">
    <property type="entry name" value="Dihydroorotate_DH_CS"/>
</dbReference>
<evidence type="ECO:0000256" key="6">
    <source>
        <dbReference type="ARBA" id="ARBA00022643"/>
    </source>
</evidence>
<organism evidence="11 12">
    <name type="scientific">Aminobacterium colombiense (strain DSM 12261 / ALA-1)</name>
    <dbReference type="NCBI Taxonomy" id="572547"/>
    <lineage>
        <taxon>Bacteria</taxon>
        <taxon>Thermotogati</taxon>
        <taxon>Synergistota</taxon>
        <taxon>Synergistia</taxon>
        <taxon>Synergistales</taxon>
        <taxon>Aminobacteriaceae</taxon>
        <taxon>Aminobacterium</taxon>
    </lineage>
</organism>
<proteinExistence type="inferred from homology"/>
<dbReference type="NCBIfam" id="NF005574">
    <property type="entry name" value="PRK07259.1"/>
    <property type="match status" value="1"/>
</dbReference>
<feature type="binding site" evidence="9">
    <location>
        <begin position="246"/>
        <end position="247"/>
    </location>
    <ligand>
        <name>FMN</name>
        <dbReference type="ChEBI" id="CHEBI:58210"/>
    </ligand>
</feature>
<feature type="domain" description="Dihydroorotate dehydrogenase catalytic" evidence="10">
    <location>
        <begin position="6"/>
        <end position="288"/>
    </location>
</feature>
<dbReference type="PIRSF" id="PIRSF000164">
    <property type="entry name" value="DHO_oxidase"/>
    <property type="match status" value="1"/>
</dbReference>
<dbReference type="GO" id="GO:0044205">
    <property type="term" value="P:'de novo' UMP biosynthetic process"/>
    <property type="evidence" value="ECO:0007669"/>
    <property type="project" value="UniProtKB-UniRule"/>
</dbReference>
<feature type="binding site" evidence="9">
    <location>
        <begin position="47"/>
        <end position="48"/>
    </location>
    <ligand>
        <name>FMN</name>
        <dbReference type="ChEBI" id="CHEBI:58210"/>
    </ligand>
</feature>
<dbReference type="CDD" id="cd04740">
    <property type="entry name" value="DHOD_1B_like"/>
    <property type="match status" value="1"/>
</dbReference>
<dbReference type="HAMAP" id="MF_00224">
    <property type="entry name" value="DHO_dh_type1"/>
    <property type="match status" value="1"/>
</dbReference>
<evidence type="ECO:0000313" key="12">
    <source>
        <dbReference type="Proteomes" id="UP000002366"/>
    </source>
</evidence>
<comment type="subcellular location">
    <subcellularLocation>
        <location evidence="1 9">Cytoplasm</location>
    </subcellularLocation>
</comment>
<name>D5EGN2_AMICL</name>
<keyword evidence="8 9" id="KW-0560">Oxidoreductase</keyword>
<dbReference type="PANTHER" id="PTHR48109:SF1">
    <property type="entry name" value="DIHYDROOROTATE DEHYDROGENASE (FUMARATE)"/>
    <property type="match status" value="1"/>
</dbReference>
<dbReference type="InterPro" id="IPR049622">
    <property type="entry name" value="Dihydroorotate_DH_I"/>
</dbReference>
<dbReference type="UniPathway" id="UPA00070"/>
<dbReference type="NCBIfam" id="TIGR01037">
    <property type="entry name" value="pyrD_sub1_fam"/>
    <property type="match status" value="1"/>
</dbReference>
<evidence type="ECO:0000256" key="5">
    <source>
        <dbReference type="ARBA" id="ARBA00022630"/>
    </source>
</evidence>
<protein>
    <recommendedName>
        <fullName evidence="9">Dihydroorotate dehydrogenase</fullName>
        <shortName evidence="9">DHOD</shortName>
        <shortName evidence="9">DHODase</shortName>
        <shortName evidence="9">DHOdehase</shortName>
        <ecNumber evidence="9">1.3.-.-</ecNumber>
    </recommendedName>
</protein>
<evidence type="ECO:0000313" key="11">
    <source>
        <dbReference type="EMBL" id="ADE57714.1"/>
    </source>
</evidence>
<evidence type="ECO:0000256" key="2">
    <source>
        <dbReference type="ARBA" id="ARBA00004725"/>
    </source>
</evidence>
<dbReference type="Gene3D" id="3.20.20.70">
    <property type="entry name" value="Aldolase class I"/>
    <property type="match status" value="1"/>
</dbReference>
<dbReference type="PROSITE" id="PS00912">
    <property type="entry name" value="DHODEHASE_2"/>
    <property type="match status" value="1"/>
</dbReference>
<dbReference type="InterPro" id="IPR024920">
    <property type="entry name" value="Dihydroorotate_DH_1"/>
</dbReference>
<comment type="pathway">
    <text evidence="2 9">Pyrimidine metabolism; UMP biosynthesis via de novo pathway.</text>
</comment>
<evidence type="ECO:0000256" key="8">
    <source>
        <dbReference type="ARBA" id="ARBA00023002"/>
    </source>
</evidence>
<feature type="binding site" evidence="9">
    <location>
        <position position="168"/>
    </location>
    <ligand>
        <name>FMN</name>
        <dbReference type="ChEBI" id="CHEBI:58210"/>
    </ligand>
</feature>
<evidence type="ECO:0000259" key="10">
    <source>
        <dbReference type="Pfam" id="PF01180"/>
    </source>
</evidence>
<comment type="caution">
    <text evidence="9">Lacks conserved residue(s) required for the propagation of feature annotation.</text>
</comment>
<evidence type="ECO:0000256" key="9">
    <source>
        <dbReference type="HAMAP-Rule" id="MF_00224"/>
    </source>
</evidence>